<dbReference type="Gene3D" id="1.10.10.10">
    <property type="entry name" value="Winged helix-like DNA-binding domain superfamily/Winged helix DNA-binding domain"/>
    <property type="match status" value="1"/>
</dbReference>
<dbReference type="GO" id="GO:0003677">
    <property type="term" value="F:DNA binding"/>
    <property type="evidence" value="ECO:0007669"/>
    <property type="project" value="UniProtKB-UniRule"/>
</dbReference>
<dbReference type="InterPro" id="IPR016656">
    <property type="entry name" value="TFIIE-bsu"/>
</dbReference>
<evidence type="ECO:0000256" key="8">
    <source>
        <dbReference type="SAM" id="MobiDB-lite"/>
    </source>
</evidence>
<evidence type="ECO:0000256" key="7">
    <source>
        <dbReference type="PIRNR" id="PIRNR016398"/>
    </source>
</evidence>
<evidence type="ECO:0000256" key="5">
    <source>
        <dbReference type="ARBA" id="ARBA00023242"/>
    </source>
</evidence>
<accession>A0A9P1MUQ5</accession>
<dbReference type="InterPro" id="IPR003166">
    <property type="entry name" value="TFIIE_bsu_DNA-bd"/>
</dbReference>
<dbReference type="CDD" id="cd07977">
    <property type="entry name" value="TFIIE_beta_winged_helix"/>
    <property type="match status" value="1"/>
</dbReference>
<comment type="similarity">
    <text evidence="7">Belongs to the TFIIE beta subunit family.</text>
</comment>
<dbReference type="PANTHER" id="PTHR12716">
    <property type="entry name" value="TRANSCRIPTION INITIATION FACTOR IIE, BETA SUBUNIT"/>
    <property type="match status" value="1"/>
</dbReference>
<evidence type="ECO:0000313" key="10">
    <source>
        <dbReference type="EMBL" id="CAI5440844.1"/>
    </source>
</evidence>
<evidence type="ECO:0000256" key="4">
    <source>
        <dbReference type="ARBA" id="ARBA00023163"/>
    </source>
</evidence>
<dbReference type="EMBL" id="CANHGI010000002">
    <property type="protein sequence ID" value="CAI5440844.1"/>
    <property type="molecule type" value="Genomic_DNA"/>
</dbReference>
<dbReference type="OrthoDB" id="5323195at2759"/>
<feature type="compositionally biased region" description="Polar residues" evidence="8">
    <location>
        <begin position="18"/>
        <end position="28"/>
    </location>
</feature>
<comment type="subunit">
    <text evidence="7">Tetramer of two alpha and two beta chains.</text>
</comment>
<dbReference type="GO" id="GO:0005673">
    <property type="term" value="C:transcription factor TFIIE complex"/>
    <property type="evidence" value="ECO:0007669"/>
    <property type="project" value="UniProtKB-UniRule"/>
</dbReference>
<dbReference type="FunFam" id="1.10.10.10:FF:000177">
    <property type="entry name" value="Transcription initiation factor IIE subunit beta"/>
    <property type="match status" value="1"/>
</dbReference>
<gene>
    <name evidence="10" type="ORF">CAMP_LOCUS3481</name>
</gene>
<evidence type="ECO:0000256" key="3">
    <source>
        <dbReference type="ARBA" id="ARBA00023125"/>
    </source>
</evidence>
<dbReference type="AlphaFoldDB" id="A0A9P1MUQ5"/>
<comment type="subcellular location">
    <subcellularLocation>
        <location evidence="1 7">Nucleus</location>
    </subcellularLocation>
</comment>
<evidence type="ECO:0000256" key="6">
    <source>
        <dbReference type="ARBA" id="ARBA00025581"/>
    </source>
</evidence>
<feature type="domain" description="TFIIE beta" evidence="9">
    <location>
        <begin position="67"/>
        <end position="150"/>
    </location>
</feature>
<dbReference type="PROSITE" id="PS51351">
    <property type="entry name" value="TFIIE_BETA_C"/>
    <property type="match status" value="1"/>
</dbReference>
<sequence length="291" mass="33084">MDPELLRQKAAFQKHASRTVSVQQRPQPSTSSSHTTYSSEVAKAKKKKAGGSGGNHQNLNAIPEFDNYGGSAISNATNFSTMAKIVDYMKKRHLNQQQWPLKLQEILDELQIYDLPKRSEAFLREALPNNPRLIMDNEGKFAFRPPYKIKGKSSLVAVAKKHHQDAKGGILMSELAECVGDGDGLLQAVGDQIIIVPTQINKKKDRVFFYNDPDFSFELEEDFKKLWRNVSVDHIDEKKIEEYLHKKGLDAMKDLTPKTRGPVQIKRKAAKRRFNVKVHNEHLDGVLEDYE</sequence>
<dbReference type="Proteomes" id="UP001152747">
    <property type="component" value="Unassembled WGS sequence"/>
</dbReference>
<keyword evidence="11" id="KW-1185">Reference proteome</keyword>
<dbReference type="InterPro" id="IPR036388">
    <property type="entry name" value="WH-like_DNA-bd_sf"/>
</dbReference>
<evidence type="ECO:0000313" key="11">
    <source>
        <dbReference type="Proteomes" id="UP001152747"/>
    </source>
</evidence>
<evidence type="ECO:0000256" key="1">
    <source>
        <dbReference type="ARBA" id="ARBA00004123"/>
    </source>
</evidence>
<feature type="compositionally biased region" description="Low complexity" evidence="8">
    <location>
        <begin position="29"/>
        <end position="39"/>
    </location>
</feature>
<comment type="function">
    <text evidence="6 7">Recruits TFIIH to the initiation complex and stimulates the RNA polymerase II C-terminal domain kinase and DNA-dependent ATPase activities of TFIIH. Both TFIIH and TFIIE are required for promoter clearance by RNA polymerase.</text>
</comment>
<feature type="region of interest" description="Disordered" evidence="8">
    <location>
        <begin position="1"/>
        <end position="59"/>
    </location>
</feature>
<dbReference type="GO" id="GO:0001097">
    <property type="term" value="F:TFIIH-class transcription factor complex binding"/>
    <property type="evidence" value="ECO:0007669"/>
    <property type="project" value="TreeGrafter"/>
</dbReference>
<keyword evidence="3 7" id="KW-0238">DNA-binding</keyword>
<dbReference type="PIRSF" id="PIRSF016398">
    <property type="entry name" value="TFIIE-beta"/>
    <property type="match status" value="1"/>
</dbReference>
<dbReference type="PANTHER" id="PTHR12716:SF8">
    <property type="entry name" value="TRANSCRIPTION INITIATION FACTOR IIE SUBUNIT BETA"/>
    <property type="match status" value="1"/>
</dbReference>
<keyword evidence="4 7" id="KW-0804">Transcription</keyword>
<proteinExistence type="inferred from homology"/>
<name>A0A9P1MUQ5_9PELO</name>
<protein>
    <recommendedName>
        <fullName evidence="7">Transcription initiation factor IIE subunit beta</fullName>
    </recommendedName>
</protein>
<evidence type="ECO:0000259" key="9">
    <source>
        <dbReference type="PROSITE" id="PS51351"/>
    </source>
</evidence>
<evidence type="ECO:0000256" key="2">
    <source>
        <dbReference type="ARBA" id="ARBA00023015"/>
    </source>
</evidence>
<keyword evidence="2 7" id="KW-0805">Transcription regulation</keyword>
<organism evidence="10 11">
    <name type="scientific">Caenorhabditis angaria</name>
    <dbReference type="NCBI Taxonomy" id="860376"/>
    <lineage>
        <taxon>Eukaryota</taxon>
        <taxon>Metazoa</taxon>
        <taxon>Ecdysozoa</taxon>
        <taxon>Nematoda</taxon>
        <taxon>Chromadorea</taxon>
        <taxon>Rhabditida</taxon>
        <taxon>Rhabditina</taxon>
        <taxon>Rhabditomorpha</taxon>
        <taxon>Rhabditoidea</taxon>
        <taxon>Rhabditidae</taxon>
        <taxon>Peloderinae</taxon>
        <taxon>Caenorhabditis</taxon>
    </lineage>
</organism>
<dbReference type="GO" id="GO:0006367">
    <property type="term" value="P:transcription initiation at RNA polymerase II promoter"/>
    <property type="evidence" value="ECO:0007669"/>
    <property type="project" value="UniProtKB-UniRule"/>
</dbReference>
<keyword evidence="5 7" id="KW-0539">Nucleus</keyword>
<comment type="caution">
    <text evidence="10">The sequence shown here is derived from an EMBL/GenBank/DDBJ whole genome shotgun (WGS) entry which is preliminary data.</text>
</comment>
<reference evidence="10" key="1">
    <citation type="submission" date="2022-11" db="EMBL/GenBank/DDBJ databases">
        <authorList>
            <person name="Kikuchi T."/>
        </authorList>
    </citation>
    <scope>NUCLEOTIDE SEQUENCE</scope>
    <source>
        <strain evidence="10">PS1010</strain>
    </source>
</reference>
<dbReference type="InterPro" id="IPR036390">
    <property type="entry name" value="WH_DNA-bd_sf"/>
</dbReference>
<dbReference type="SUPFAM" id="SSF46785">
    <property type="entry name" value="Winged helix' DNA-binding domain"/>
    <property type="match status" value="1"/>
</dbReference>
<dbReference type="Pfam" id="PF02186">
    <property type="entry name" value="TFIIE_beta"/>
    <property type="match status" value="1"/>
</dbReference>